<gene>
    <name evidence="1" type="ORF">UU14_C0029G0022</name>
</gene>
<protein>
    <submittedName>
        <fullName evidence="1">Uncharacterized protein</fullName>
    </submittedName>
</protein>
<dbReference type="Gene3D" id="1.10.150.20">
    <property type="entry name" value="5' to 3' exonuclease, C-terminal subdomain"/>
    <property type="match status" value="1"/>
</dbReference>
<sequence length="44" mass="4836">MHMNLATPISQIPGIGPVYVKRLEKLNIFNVKDLLEAGGLEITT</sequence>
<dbReference type="SUPFAM" id="SSF50249">
    <property type="entry name" value="Nucleic acid-binding proteins"/>
    <property type="match status" value="1"/>
</dbReference>
<comment type="caution">
    <text evidence="1">The sequence shown here is derived from an EMBL/GenBank/DDBJ whole genome shotgun (WGS) entry which is preliminary data.</text>
</comment>
<evidence type="ECO:0000313" key="2">
    <source>
        <dbReference type="Proteomes" id="UP000034664"/>
    </source>
</evidence>
<organism evidence="1 2">
    <name type="scientific">Candidatus Roizmanbacteria bacterium GW2011_GWB1_40_7</name>
    <dbReference type="NCBI Taxonomy" id="1618482"/>
    <lineage>
        <taxon>Bacteria</taxon>
        <taxon>Candidatus Roizmaniibacteriota</taxon>
    </lineage>
</organism>
<reference evidence="1 2" key="1">
    <citation type="journal article" date="2015" name="Nature">
        <title>rRNA introns, odd ribosomes, and small enigmatic genomes across a large radiation of phyla.</title>
        <authorList>
            <person name="Brown C.T."/>
            <person name="Hug L.A."/>
            <person name="Thomas B.C."/>
            <person name="Sharon I."/>
            <person name="Castelle C.J."/>
            <person name="Singh A."/>
            <person name="Wilkins M.J."/>
            <person name="Williams K.H."/>
            <person name="Banfield J.F."/>
        </authorList>
    </citation>
    <scope>NUCLEOTIDE SEQUENCE [LARGE SCALE GENOMIC DNA]</scope>
</reference>
<dbReference type="Proteomes" id="UP000034664">
    <property type="component" value="Unassembled WGS sequence"/>
</dbReference>
<dbReference type="EMBL" id="LBZM01000029">
    <property type="protein sequence ID" value="KKR71413.1"/>
    <property type="molecule type" value="Genomic_DNA"/>
</dbReference>
<name>A0A0G0T2Y1_9BACT</name>
<feature type="non-terminal residue" evidence="1">
    <location>
        <position position="44"/>
    </location>
</feature>
<accession>A0A0G0T2Y1</accession>
<dbReference type="InterPro" id="IPR012340">
    <property type="entry name" value="NA-bd_OB-fold"/>
</dbReference>
<proteinExistence type="predicted"/>
<evidence type="ECO:0000313" key="1">
    <source>
        <dbReference type="EMBL" id="KKR71413.1"/>
    </source>
</evidence>
<dbReference type="AlphaFoldDB" id="A0A0G0T2Y1"/>